<sequence length="48" mass="5071">MLGSTYVDKILARAGQVEITGVTVLAIKPDGELTITDRRGVNTLKAQG</sequence>
<gene>
    <name evidence="1" type="ORF">J4732_18830</name>
</gene>
<evidence type="ECO:0000313" key="1">
    <source>
        <dbReference type="EMBL" id="MBO2007227.1"/>
    </source>
</evidence>
<accession>A0A939STQ7</accession>
<reference evidence="1" key="1">
    <citation type="submission" date="2021-03" db="EMBL/GenBank/DDBJ databases">
        <title>Molecular epidemiology and mechanisms of colistin and carbapenem resistance in Enterobacteriaceae from clinical isolates, the environment and porcine samples in Pretoria, South Africa.</title>
        <authorList>
            <person name="Bogoshi D."/>
            <person name="Mbelle N.M."/>
            <person name="Naidoo V."/>
            <person name="Osei Sekyere J."/>
        </authorList>
    </citation>
    <scope>NUCLEOTIDE SEQUENCE</scope>
    <source>
        <strain evidence="1">C080</strain>
    </source>
</reference>
<organism evidence="1">
    <name type="scientific">Serratia marcescens</name>
    <dbReference type="NCBI Taxonomy" id="615"/>
    <lineage>
        <taxon>Bacteria</taxon>
        <taxon>Pseudomonadati</taxon>
        <taxon>Pseudomonadota</taxon>
        <taxon>Gammaproteobacteria</taxon>
        <taxon>Enterobacterales</taxon>
        <taxon>Yersiniaceae</taxon>
        <taxon>Serratia</taxon>
    </lineage>
</organism>
<dbReference type="EMBL" id="JAGETR010000146">
    <property type="protein sequence ID" value="MBO2007227.1"/>
    <property type="molecule type" value="Genomic_DNA"/>
</dbReference>
<protein>
    <submittedName>
        <fullName evidence="1">Uncharacterized protein</fullName>
    </submittedName>
</protein>
<name>A0A939STQ7_SERMA</name>
<proteinExistence type="predicted"/>
<comment type="caution">
    <text evidence="1">The sequence shown here is derived from an EMBL/GenBank/DDBJ whole genome shotgun (WGS) entry which is preliminary data.</text>
</comment>
<dbReference type="AlphaFoldDB" id="A0A939STQ7"/>